<reference evidence="2" key="1">
    <citation type="submission" date="2021-05" db="EMBL/GenBank/DDBJ databases">
        <authorList>
            <person name="Tigano A."/>
        </authorList>
    </citation>
    <scope>NUCLEOTIDE SEQUENCE</scope>
</reference>
<evidence type="ECO:0000256" key="1">
    <source>
        <dbReference type="SAM" id="MobiDB-lite"/>
    </source>
</evidence>
<dbReference type="PANTHER" id="PTHR47510:SF3">
    <property type="entry name" value="ENDO_EXONUCLEASE_PHOSPHATASE DOMAIN-CONTAINING PROTEIN"/>
    <property type="match status" value="1"/>
</dbReference>
<sequence>TWLHDSVSDVAVELSGFQPITADRDMEASGKSMRGDAVILQQHCCGIIESVFIECAPYYSPRVCLHHSRGSLHPSASPSPRSTAAASKISTPASTSLSGAGELQIAGDLCYADNTLDHFCSIIKNSYRSIPRAPLGRSDHCIIQVVPTYRQQLKRSKPSRTAVRRWTPEARDMVQDYMEFTDWESLRGHEDDNGCFTDTICSYVSFCEQVCLPPNYHKLRELRRWKEQAYREGDMDTFRLAKKDLKRAIITAKRDYCARTENDSDTTLTQLCGVHGAGWLQSDAWQFEGPNGPEHCQDPENSV</sequence>
<gene>
    <name evidence="2" type="ORF">MMEN_LOCUS17754</name>
</gene>
<dbReference type="Proteomes" id="UP000677803">
    <property type="component" value="Unassembled WGS sequence"/>
</dbReference>
<feature type="compositionally biased region" description="Low complexity" evidence="1">
    <location>
        <begin position="74"/>
        <end position="87"/>
    </location>
</feature>
<name>A0A8S4BIM2_9TELE</name>
<organism evidence="2 3">
    <name type="scientific">Menidia menidia</name>
    <name type="common">Atlantic silverside</name>
    <dbReference type="NCBI Taxonomy" id="238744"/>
    <lineage>
        <taxon>Eukaryota</taxon>
        <taxon>Metazoa</taxon>
        <taxon>Chordata</taxon>
        <taxon>Craniata</taxon>
        <taxon>Vertebrata</taxon>
        <taxon>Euteleostomi</taxon>
        <taxon>Actinopterygii</taxon>
        <taxon>Neopterygii</taxon>
        <taxon>Teleostei</taxon>
        <taxon>Neoteleostei</taxon>
        <taxon>Acanthomorphata</taxon>
        <taxon>Ovalentaria</taxon>
        <taxon>Atherinomorphae</taxon>
        <taxon>Atheriniformes</taxon>
        <taxon>Atherinopsidae</taxon>
        <taxon>Menidiinae</taxon>
        <taxon>Menidia</taxon>
    </lineage>
</organism>
<evidence type="ECO:0000313" key="3">
    <source>
        <dbReference type="Proteomes" id="UP000677803"/>
    </source>
</evidence>
<dbReference type="EMBL" id="CAJRST010036666">
    <property type="protein sequence ID" value="CAG5993004.1"/>
    <property type="molecule type" value="Genomic_DNA"/>
</dbReference>
<protein>
    <submittedName>
        <fullName evidence="2">(Atlantic silverside) hypothetical protein</fullName>
    </submittedName>
</protein>
<proteinExistence type="predicted"/>
<feature type="region of interest" description="Disordered" evidence="1">
    <location>
        <begin position="70"/>
        <end position="90"/>
    </location>
</feature>
<keyword evidence="3" id="KW-1185">Reference proteome</keyword>
<comment type="caution">
    <text evidence="2">The sequence shown here is derived from an EMBL/GenBank/DDBJ whole genome shotgun (WGS) entry which is preliminary data.</text>
</comment>
<dbReference type="OrthoDB" id="10037236at2759"/>
<evidence type="ECO:0000313" key="2">
    <source>
        <dbReference type="EMBL" id="CAG5993004.1"/>
    </source>
</evidence>
<accession>A0A8S4BIM2</accession>
<dbReference type="AlphaFoldDB" id="A0A8S4BIM2"/>
<feature type="non-terminal residue" evidence="2">
    <location>
        <position position="1"/>
    </location>
</feature>
<dbReference type="PANTHER" id="PTHR47510">
    <property type="entry name" value="REVERSE TRANSCRIPTASE DOMAIN-CONTAINING PROTEIN"/>
    <property type="match status" value="1"/>
</dbReference>